<dbReference type="Pfam" id="PF00051">
    <property type="entry name" value="Kringle"/>
    <property type="match status" value="1"/>
</dbReference>
<dbReference type="GO" id="GO:0006508">
    <property type="term" value="P:proteolysis"/>
    <property type="evidence" value="ECO:0007669"/>
    <property type="project" value="UniProtKB-KW"/>
</dbReference>
<evidence type="ECO:0000256" key="15">
    <source>
        <dbReference type="PROSITE-ProRule" id="PRU00121"/>
    </source>
</evidence>
<dbReference type="SUPFAM" id="SSF57424">
    <property type="entry name" value="LDL receptor-like module"/>
    <property type="match status" value="2"/>
</dbReference>
<dbReference type="SMART" id="SM00130">
    <property type="entry name" value="KR"/>
    <property type="match status" value="1"/>
</dbReference>
<feature type="disulfide bond" evidence="16">
    <location>
        <begin position="903"/>
        <end position="918"/>
    </location>
</feature>
<dbReference type="Gene3D" id="3.10.250.10">
    <property type="entry name" value="SRCR-like domain"/>
    <property type="match status" value="2"/>
</dbReference>
<dbReference type="Gene3D" id="2.170.140.10">
    <property type="entry name" value="Chitin binding domain"/>
    <property type="match status" value="2"/>
</dbReference>
<dbReference type="CDD" id="cd01099">
    <property type="entry name" value="PAN_AP_HGF"/>
    <property type="match status" value="1"/>
</dbReference>
<dbReference type="SMART" id="SM00494">
    <property type="entry name" value="ChtBD2"/>
    <property type="match status" value="2"/>
</dbReference>
<dbReference type="AlphaFoldDB" id="A0A7R9I1H9"/>
<dbReference type="Gene3D" id="4.10.400.10">
    <property type="entry name" value="Low-density Lipoprotein Receptor"/>
    <property type="match status" value="2"/>
</dbReference>
<feature type="compositionally biased region" description="Gly residues" evidence="18">
    <location>
        <begin position="101"/>
        <end position="110"/>
    </location>
</feature>
<dbReference type="GO" id="GO:0016020">
    <property type="term" value="C:membrane"/>
    <property type="evidence" value="ECO:0007669"/>
    <property type="project" value="UniProtKB-SubCell"/>
</dbReference>
<dbReference type="Pfam" id="PF00024">
    <property type="entry name" value="PAN_1"/>
    <property type="match status" value="1"/>
</dbReference>
<dbReference type="SUPFAM" id="SSF57625">
    <property type="entry name" value="Invertebrate chitin-binding proteins"/>
    <property type="match status" value="2"/>
</dbReference>
<dbReference type="CDD" id="cd00037">
    <property type="entry name" value="CLECT"/>
    <property type="match status" value="1"/>
</dbReference>
<feature type="domain" description="Chitin-binding type-2" evidence="23">
    <location>
        <begin position="148"/>
        <end position="204"/>
    </location>
</feature>
<dbReference type="PRINTS" id="PR00018">
    <property type="entry name" value="KRINGLE"/>
</dbReference>
<dbReference type="InterPro" id="IPR013806">
    <property type="entry name" value="Kringle-like"/>
</dbReference>
<feature type="domain" description="C-type lectin" evidence="20">
    <location>
        <begin position="465"/>
        <end position="606"/>
    </location>
</feature>
<feature type="disulfide bond" evidence="17">
    <location>
        <begin position="1034"/>
        <end position="1044"/>
    </location>
</feature>
<keyword evidence="6" id="KW-0812">Transmembrane</keyword>
<keyword evidence="14" id="KW-0325">Glycoprotein</keyword>
<comment type="subcellular location">
    <subcellularLocation>
        <location evidence="1">Membrane</location>
        <topology evidence="1">Single-pass membrane protein</topology>
    </subcellularLocation>
    <subcellularLocation>
        <location evidence="2">Secreted</location>
    </subcellularLocation>
</comment>
<dbReference type="Gene3D" id="3.10.100.10">
    <property type="entry name" value="Mannose-Binding Protein A, subunit A"/>
    <property type="match status" value="1"/>
</dbReference>
<dbReference type="InterPro" id="IPR002172">
    <property type="entry name" value="LDrepeatLR_classA_rpt"/>
</dbReference>
<proteinExistence type="predicted"/>
<feature type="disulfide bond" evidence="16">
    <location>
        <begin position="720"/>
        <end position="732"/>
    </location>
</feature>
<evidence type="ECO:0000259" key="23">
    <source>
        <dbReference type="PROSITE" id="PS50940"/>
    </source>
</evidence>
<evidence type="ECO:0000256" key="19">
    <source>
        <dbReference type="SAM" id="SignalP"/>
    </source>
</evidence>
<dbReference type="Pfam" id="PF00530">
    <property type="entry name" value="SRCR"/>
    <property type="match status" value="2"/>
</dbReference>
<evidence type="ECO:0000256" key="9">
    <source>
        <dbReference type="ARBA" id="ARBA00022801"/>
    </source>
</evidence>
<organism evidence="25">
    <name type="scientific">Timema bartmani</name>
    <dbReference type="NCBI Taxonomy" id="61472"/>
    <lineage>
        <taxon>Eukaryota</taxon>
        <taxon>Metazoa</taxon>
        <taxon>Ecdysozoa</taxon>
        <taxon>Arthropoda</taxon>
        <taxon>Hexapoda</taxon>
        <taxon>Insecta</taxon>
        <taxon>Pterygota</taxon>
        <taxon>Neoptera</taxon>
        <taxon>Polyneoptera</taxon>
        <taxon>Phasmatodea</taxon>
        <taxon>Timematodea</taxon>
        <taxon>Timematoidea</taxon>
        <taxon>Timematidae</taxon>
        <taxon>Timema</taxon>
    </lineage>
</organism>
<feature type="disulfide bond" evidence="15">
    <location>
        <begin position="677"/>
        <end position="700"/>
    </location>
</feature>
<dbReference type="SMART" id="SM00192">
    <property type="entry name" value="LDLa"/>
    <property type="match status" value="2"/>
</dbReference>
<dbReference type="InterPro" id="IPR016186">
    <property type="entry name" value="C-type_lectin-like/link_sf"/>
</dbReference>
<dbReference type="PROSITE" id="PS50940">
    <property type="entry name" value="CHIT_BIND_II"/>
    <property type="match status" value="2"/>
</dbReference>
<evidence type="ECO:0000259" key="22">
    <source>
        <dbReference type="PROSITE" id="PS50287"/>
    </source>
</evidence>
<evidence type="ECO:0000256" key="1">
    <source>
        <dbReference type="ARBA" id="ARBA00004167"/>
    </source>
</evidence>
<accession>A0A7R9I1H9</accession>
<keyword evidence="8" id="KW-0677">Repeat</keyword>
<dbReference type="InterPro" id="IPR018056">
    <property type="entry name" value="Kringle_CS"/>
</dbReference>
<keyword evidence="12" id="KW-0472">Membrane</keyword>
<dbReference type="GO" id="GO:0008236">
    <property type="term" value="F:serine-type peptidase activity"/>
    <property type="evidence" value="ECO:0007669"/>
    <property type="project" value="UniProtKB-KW"/>
</dbReference>
<dbReference type="InterPro" id="IPR016187">
    <property type="entry name" value="CTDL_fold"/>
</dbReference>
<dbReference type="PROSITE" id="PS50287">
    <property type="entry name" value="SRCR_2"/>
    <property type="match status" value="2"/>
</dbReference>
<keyword evidence="9" id="KW-0378">Hydrolase</keyword>
<feature type="domain" description="Kringle" evidence="21">
    <location>
        <begin position="624"/>
        <end position="705"/>
    </location>
</feature>
<dbReference type="Pfam" id="PF00057">
    <property type="entry name" value="Ldl_recept_a"/>
    <property type="match status" value="1"/>
</dbReference>
<feature type="chain" id="PRO_5030723170" evidence="19">
    <location>
        <begin position="19"/>
        <end position="1079"/>
    </location>
</feature>
<dbReference type="SUPFAM" id="SSF57440">
    <property type="entry name" value="Kringle-like"/>
    <property type="match status" value="1"/>
</dbReference>
<evidence type="ECO:0000256" key="16">
    <source>
        <dbReference type="PROSITE-ProRule" id="PRU00124"/>
    </source>
</evidence>
<evidence type="ECO:0000256" key="13">
    <source>
        <dbReference type="ARBA" id="ARBA00023157"/>
    </source>
</evidence>
<dbReference type="FunFam" id="3.10.250.10:FF:000016">
    <property type="entry name" value="Scavenger receptor cysteine-rich protein type 12"/>
    <property type="match status" value="2"/>
</dbReference>
<evidence type="ECO:0000256" key="14">
    <source>
        <dbReference type="ARBA" id="ARBA00023180"/>
    </source>
</evidence>
<dbReference type="PANTHER" id="PTHR48071">
    <property type="entry name" value="SRCR DOMAIN-CONTAINING PROTEIN"/>
    <property type="match status" value="1"/>
</dbReference>
<dbReference type="SMART" id="SM00473">
    <property type="entry name" value="PAN_AP"/>
    <property type="match status" value="1"/>
</dbReference>
<dbReference type="PROSITE" id="PS50041">
    <property type="entry name" value="C_TYPE_LECTIN_2"/>
    <property type="match status" value="1"/>
</dbReference>
<evidence type="ECO:0000259" key="21">
    <source>
        <dbReference type="PROSITE" id="PS50070"/>
    </source>
</evidence>
<dbReference type="GO" id="GO:0008061">
    <property type="term" value="F:chitin binding"/>
    <property type="evidence" value="ECO:0007669"/>
    <property type="project" value="InterPro"/>
</dbReference>
<keyword evidence="3" id="KW-0964">Secreted</keyword>
<feature type="domain" description="Chitin-binding type-2" evidence="23">
    <location>
        <begin position="238"/>
        <end position="295"/>
    </location>
</feature>
<feature type="domain" description="SRCR" evidence="22">
    <location>
        <begin position="347"/>
        <end position="451"/>
    </location>
</feature>
<dbReference type="EMBL" id="OD566417">
    <property type="protein sequence ID" value="CAD7443945.1"/>
    <property type="molecule type" value="Genomic_DNA"/>
</dbReference>
<evidence type="ECO:0000256" key="7">
    <source>
        <dbReference type="ARBA" id="ARBA00022729"/>
    </source>
</evidence>
<name>A0A7R9I1H9_9NEOP</name>
<feature type="disulfide bond" evidence="17">
    <location>
        <begin position="420"/>
        <end position="430"/>
    </location>
</feature>
<dbReference type="InterPro" id="IPR036772">
    <property type="entry name" value="SRCR-like_dom_sf"/>
</dbReference>
<feature type="region of interest" description="Disordered" evidence="18">
    <location>
        <begin position="61"/>
        <end position="113"/>
    </location>
</feature>
<evidence type="ECO:0000259" key="24">
    <source>
        <dbReference type="PROSITE" id="PS50948"/>
    </source>
</evidence>
<dbReference type="SUPFAM" id="SSF56487">
    <property type="entry name" value="SRCR-like"/>
    <property type="match status" value="2"/>
</dbReference>
<evidence type="ECO:0000256" key="3">
    <source>
        <dbReference type="ARBA" id="ARBA00022525"/>
    </source>
</evidence>
<dbReference type="PRINTS" id="PR00258">
    <property type="entry name" value="SPERACTRCPTR"/>
</dbReference>
<feature type="disulfide bond" evidence="16">
    <location>
        <begin position="727"/>
        <end position="745"/>
    </location>
</feature>
<protein>
    <submittedName>
        <fullName evidence="25">Uncharacterized protein</fullName>
    </submittedName>
</protein>
<evidence type="ECO:0000256" key="18">
    <source>
        <dbReference type="SAM" id="MobiDB-lite"/>
    </source>
</evidence>
<dbReference type="CDD" id="cd00112">
    <property type="entry name" value="LDLa"/>
    <property type="match status" value="2"/>
</dbReference>
<feature type="compositionally biased region" description="Low complexity" evidence="18">
    <location>
        <begin position="308"/>
        <end position="326"/>
    </location>
</feature>
<dbReference type="InterPro" id="IPR000001">
    <property type="entry name" value="Kringle"/>
</dbReference>
<keyword evidence="4 15" id="KW-0420">Kringle</keyword>
<dbReference type="GO" id="GO:0005576">
    <property type="term" value="C:extracellular region"/>
    <property type="evidence" value="ECO:0007669"/>
    <property type="project" value="UniProtKB-SubCell"/>
</dbReference>
<evidence type="ECO:0000256" key="2">
    <source>
        <dbReference type="ARBA" id="ARBA00004613"/>
    </source>
</evidence>
<evidence type="ECO:0000256" key="12">
    <source>
        <dbReference type="ARBA" id="ARBA00023136"/>
    </source>
</evidence>
<evidence type="ECO:0000256" key="6">
    <source>
        <dbReference type="ARBA" id="ARBA00022692"/>
    </source>
</evidence>
<keyword evidence="10" id="KW-0720">Serine protease</keyword>
<feature type="signal peptide" evidence="19">
    <location>
        <begin position="1"/>
        <end position="18"/>
    </location>
</feature>
<reference evidence="25" key="1">
    <citation type="submission" date="2020-11" db="EMBL/GenBank/DDBJ databases">
        <authorList>
            <person name="Tran Van P."/>
        </authorList>
    </citation>
    <scope>NUCLEOTIDE SEQUENCE</scope>
</reference>
<evidence type="ECO:0000256" key="11">
    <source>
        <dbReference type="ARBA" id="ARBA00022989"/>
    </source>
</evidence>
<gene>
    <name evidence="25" type="ORF">TBIB3V08_LOCUS6338</name>
</gene>
<evidence type="ECO:0000256" key="17">
    <source>
        <dbReference type="PROSITE-ProRule" id="PRU00196"/>
    </source>
</evidence>
<dbReference type="PROSITE" id="PS50068">
    <property type="entry name" value="LDLRA_2"/>
    <property type="match status" value="2"/>
</dbReference>
<evidence type="ECO:0000256" key="10">
    <source>
        <dbReference type="ARBA" id="ARBA00022825"/>
    </source>
</evidence>
<comment type="caution">
    <text evidence="17">Lacks conserved residue(s) required for the propagation of feature annotation.</text>
</comment>
<dbReference type="SUPFAM" id="SSF57414">
    <property type="entry name" value="Hairpin loop containing domain-like"/>
    <property type="match status" value="1"/>
</dbReference>
<keyword evidence="7 19" id="KW-0732">Signal</keyword>
<dbReference type="SMART" id="SM00034">
    <property type="entry name" value="CLECT"/>
    <property type="match status" value="1"/>
</dbReference>
<dbReference type="InterPro" id="IPR001304">
    <property type="entry name" value="C-type_lectin-like"/>
</dbReference>
<dbReference type="SMART" id="SM00202">
    <property type="entry name" value="SR"/>
    <property type="match status" value="2"/>
</dbReference>
<evidence type="ECO:0000256" key="4">
    <source>
        <dbReference type="ARBA" id="ARBA00022572"/>
    </source>
</evidence>
<sequence>MQPISPCLFLYFTLLCEAIYFPGDEVTKPPKRREKLPWYQHHRHTNKYPDDTVASVPTHLDRQGSVLSPNRPLSVDSNKPRSEGSWIDSPGNELEEETPLGLGGETGGSGMETEDETMFSADVRTVPATLVKPTLSSSQDSVTSQLGPGECPPGATGQFTYPPDCGRFLNCWKGRGFVQPCAPATLFNPDTLECDFPAKVKCVESTIEEWQTFYTPSTHREGKHLSVSTTTTPPIVPKSDCPMEGGTGLASHPNDCSKYLNCWNGEAHIQSCGPGTLFNPVTLVCDHPYNVECGEHRELQEVSTNTDSEIILPTSSSTPTSTSTISTAPVTMQPHTHQNMSTSGQVLRLRGGSGPWEGYVEVQGSTPGWGLVCDHIHGWNILEANVVCRQLGYHRGAEFSWQGRPTEDDTLKITVGAVMCSGNEATLAGCRLSHNVDTCLVARDAVGVRCYLNSASQCQTEEVNFDGKCYFLVNGEDGGFTHGEAIHHCQSQGGHLLDINSQAESDFISEWLVQLHPHIPSIITSGVGVSVFGRSVWIWEGSEQPFSFTKWWTGWTNNVHVPPSTKDRPLCVEARRLFPCQHPYYSSAEDGSLCGANYFYWDIEDCAVSHTHPYICEKPHLDIGCVAGVGQEYAGAANVTINGMPCIHWDLEEVVPYLRFKVSEAERTMSLTGHNYCRNVGGTEGHPWCFVGPRGMMELCDIPTCFSSGAKQTSANTSRCGPKQFECAPAECIASAWVCDGEKDCSNGHDEQSCTGYLEEFSYHGSKHLEGHNVEKWLHTDVNTCAKHCLEALEFTCLSFSFHDRDGVCLLSDSNVGLTGHLRQLQEWEYYELKSKSIHCDNNFTCDNQKCISASSEKGRRECSGNVSRGGTEGCPGNVSRGRTEGCPSNVSRCGTLGSLEVCDGRNDCDDGSDEIECSIRLLDFEIRLSGGNSSNEGRLEVKVKTQISVITSLNIDNLQAHYLVSVESIWRACLVFTVFGEWGSVCDDLFDLRDAGVVCRELGFTLGAAEYVSHSHYGPSEGTPVYLVDDLQCLGNETSIRECSFNGWGVHDCGAEEVRLLLLVNKGFETHISQCDIF</sequence>
<dbReference type="Gene3D" id="3.50.4.10">
    <property type="entry name" value="Hepatocyte Growth Factor"/>
    <property type="match status" value="1"/>
</dbReference>
<evidence type="ECO:0000313" key="25">
    <source>
        <dbReference type="EMBL" id="CAD7443945.1"/>
    </source>
</evidence>
<evidence type="ECO:0000256" key="8">
    <source>
        <dbReference type="ARBA" id="ARBA00022737"/>
    </source>
</evidence>
<dbReference type="InterPro" id="IPR036508">
    <property type="entry name" value="Chitin-bd_dom_sf"/>
</dbReference>
<dbReference type="PANTHER" id="PTHR48071:SF27">
    <property type="entry name" value="SCAVENGER RECEPTOR CYSTEINE-RICH TYPE 1 PROTEIN M130-LIKE"/>
    <property type="match status" value="1"/>
</dbReference>
<dbReference type="InterPro" id="IPR038178">
    <property type="entry name" value="Kringle_sf"/>
</dbReference>
<feature type="domain" description="SRCR" evidence="22">
    <location>
        <begin position="927"/>
        <end position="1066"/>
    </location>
</feature>
<dbReference type="PROSITE" id="PS00021">
    <property type="entry name" value="KRINGLE_1"/>
    <property type="match status" value="1"/>
</dbReference>
<keyword evidence="5" id="KW-0645">Protease</keyword>
<evidence type="ECO:0000256" key="5">
    <source>
        <dbReference type="ARBA" id="ARBA00022670"/>
    </source>
</evidence>
<dbReference type="InterPro" id="IPR036055">
    <property type="entry name" value="LDL_receptor-like_sf"/>
</dbReference>
<dbReference type="InterPro" id="IPR002557">
    <property type="entry name" value="Chitin-bd_dom"/>
</dbReference>
<dbReference type="SUPFAM" id="SSF56436">
    <property type="entry name" value="C-type lectin-like"/>
    <property type="match status" value="1"/>
</dbReference>
<keyword evidence="11" id="KW-1133">Transmembrane helix</keyword>
<dbReference type="InterPro" id="IPR003609">
    <property type="entry name" value="Pan_app"/>
</dbReference>
<keyword evidence="13 17" id="KW-1015">Disulfide bond</keyword>
<dbReference type="InterPro" id="IPR001190">
    <property type="entry name" value="SRCR"/>
</dbReference>
<dbReference type="Gene3D" id="2.40.20.10">
    <property type="entry name" value="Plasminogen Kringle 4"/>
    <property type="match status" value="1"/>
</dbReference>
<dbReference type="PROSITE" id="PS50070">
    <property type="entry name" value="KRINGLE_2"/>
    <property type="match status" value="1"/>
</dbReference>
<evidence type="ECO:0000259" key="20">
    <source>
        <dbReference type="PROSITE" id="PS50041"/>
    </source>
</evidence>
<feature type="disulfide bond" evidence="16">
    <location>
        <begin position="739"/>
        <end position="754"/>
    </location>
</feature>
<dbReference type="Pfam" id="PF01607">
    <property type="entry name" value="CBM_14"/>
    <property type="match status" value="2"/>
</dbReference>
<feature type="domain" description="Apple" evidence="24">
    <location>
        <begin position="754"/>
        <end position="835"/>
    </location>
</feature>
<feature type="region of interest" description="Disordered" evidence="18">
    <location>
        <begin position="302"/>
        <end position="326"/>
    </location>
</feature>
<dbReference type="PRINTS" id="PR00261">
    <property type="entry name" value="LDLRECEPTOR"/>
</dbReference>
<dbReference type="PROSITE" id="PS50948">
    <property type="entry name" value="PAN"/>
    <property type="match status" value="1"/>
</dbReference>